<sequence>MSDAHLGWTALSYLIAGIGFWGFVGWLADHWLRTDGIAIGVGCILGAGAGIYLTMRRLGA</sequence>
<keyword evidence="1" id="KW-0472">Membrane</keyword>
<comment type="caution">
    <text evidence="2">The sequence shown here is derived from an EMBL/GenBank/DDBJ whole genome shotgun (WGS) entry which is preliminary data.</text>
</comment>
<proteinExistence type="predicted"/>
<gene>
    <name evidence="2" type="ORF">Raf01_16350</name>
</gene>
<evidence type="ECO:0000256" key="1">
    <source>
        <dbReference type="SAM" id="Phobius"/>
    </source>
</evidence>
<keyword evidence="1" id="KW-1133">Transmembrane helix</keyword>
<keyword evidence="1" id="KW-0812">Transmembrane</keyword>
<accession>A0A8J3QQ91</accession>
<dbReference type="AlphaFoldDB" id="A0A8J3QQ91"/>
<reference evidence="2" key="1">
    <citation type="submission" date="2021-01" db="EMBL/GenBank/DDBJ databases">
        <title>Whole genome shotgun sequence of Rugosimonospora africana NBRC 104875.</title>
        <authorList>
            <person name="Komaki H."/>
            <person name="Tamura T."/>
        </authorList>
    </citation>
    <scope>NUCLEOTIDE SEQUENCE</scope>
    <source>
        <strain evidence="2">NBRC 104875</strain>
    </source>
</reference>
<evidence type="ECO:0008006" key="4">
    <source>
        <dbReference type="Google" id="ProtNLM"/>
    </source>
</evidence>
<name>A0A8J3QQ91_9ACTN</name>
<feature type="transmembrane region" description="Helical" evidence="1">
    <location>
        <begin position="6"/>
        <end position="24"/>
    </location>
</feature>
<feature type="transmembrane region" description="Helical" evidence="1">
    <location>
        <begin position="36"/>
        <end position="55"/>
    </location>
</feature>
<organism evidence="2 3">
    <name type="scientific">Rugosimonospora africana</name>
    <dbReference type="NCBI Taxonomy" id="556532"/>
    <lineage>
        <taxon>Bacteria</taxon>
        <taxon>Bacillati</taxon>
        <taxon>Actinomycetota</taxon>
        <taxon>Actinomycetes</taxon>
        <taxon>Micromonosporales</taxon>
        <taxon>Micromonosporaceae</taxon>
        <taxon>Rugosimonospora</taxon>
    </lineage>
</organism>
<protein>
    <recommendedName>
        <fullName evidence="4">F0F1-ATPase subunit Ca2+/Mg2+ transporter</fullName>
    </recommendedName>
</protein>
<evidence type="ECO:0000313" key="3">
    <source>
        <dbReference type="Proteomes" id="UP000642748"/>
    </source>
</evidence>
<dbReference type="EMBL" id="BONZ01000015">
    <property type="protein sequence ID" value="GIH13463.1"/>
    <property type="molecule type" value="Genomic_DNA"/>
</dbReference>
<dbReference type="Proteomes" id="UP000642748">
    <property type="component" value="Unassembled WGS sequence"/>
</dbReference>
<evidence type="ECO:0000313" key="2">
    <source>
        <dbReference type="EMBL" id="GIH13463.1"/>
    </source>
</evidence>
<keyword evidence="3" id="KW-1185">Reference proteome</keyword>